<gene>
    <name evidence="2" type="ORF">LNTAR_22979</name>
</gene>
<dbReference type="OrthoDB" id="1204817at2"/>
<accession>A6DGI7</accession>
<dbReference type="Pfam" id="PF13448">
    <property type="entry name" value="DUF4114"/>
    <property type="match status" value="1"/>
</dbReference>
<comment type="caution">
    <text evidence="2">The sequence shown here is derived from an EMBL/GenBank/DDBJ whole genome shotgun (WGS) entry which is preliminary data.</text>
</comment>
<evidence type="ECO:0000313" key="3">
    <source>
        <dbReference type="Proteomes" id="UP000004947"/>
    </source>
</evidence>
<keyword evidence="3" id="KW-1185">Reference proteome</keyword>
<dbReference type="Proteomes" id="UP000004947">
    <property type="component" value="Unassembled WGS sequence"/>
</dbReference>
<protein>
    <recommendedName>
        <fullName evidence="1">DUF4114 domain-containing protein</fullName>
    </recommendedName>
</protein>
<dbReference type="InterPro" id="IPR025193">
    <property type="entry name" value="DUF4114"/>
</dbReference>
<dbReference type="RefSeq" id="WP_007277028.1">
    <property type="nucleotide sequence ID" value="NZ_ABCK01000002.1"/>
</dbReference>
<evidence type="ECO:0000259" key="1">
    <source>
        <dbReference type="Pfam" id="PF13448"/>
    </source>
</evidence>
<dbReference type="AlphaFoldDB" id="A6DGI7"/>
<organism evidence="2 3">
    <name type="scientific">Lentisphaera araneosa HTCC2155</name>
    <dbReference type="NCBI Taxonomy" id="313628"/>
    <lineage>
        <taxon>Bacteria</taxon>
        <taxon>Pseudomonadati</taxon>
        <taxon>Lentisphaerota</taxon>
        <taxon>Lentisphaeria</taxon>
        <taxon>Lentisphaerales</taxon>
        <taxon>Lentisphaeraceae</taxon>
        <taxon>Lentisphaera</taxon>
    </lineage>
</organism>
<proteinExistence type="predicted"/>
<reference evidence="2 3" key="1">
    <citation type="journal article" date="2010" name="J. Bacteriol.">
        <title>Genome sequence of Lentisphaera araneosa HTCC2155T, the type species of the order Lentisphaerales in the phylum Lentisphaerae.</title>
        <authorList>
            <person name="Thrash J.C."/>
            <person name="Cho J.C."/>
            <person name="Vergin K.L."/>
            <person name="Morris R.M."/>
            <person name="Giovannoni S.J."/>
        </authorList>
    </citation>
    <scope>NUCLEOTIDE SEQUENCE [LARGE SCALE GENOMIC DNA]</scope>
    <source>
        <strain evidence="2 3">HTCC2155</strain>
    </source>
</reference>
<feature type="domain" description="DUF4114" evidence="1">
    <location>
        <begin position="166"/>
        <end position="239"/>
    </location>
</feature>
<dbReference type="EMBL" id="ABCK01000002">
    <property type="protein sequence ID" value="EDM29304.1"/>
    <property type="molecule type" value="Genomic_DNA"/>
</dbReference>
<sequence length="285" mass="31832">MIYKNILQKITFIYVILLTLSGFSEGTISPVQSLDRPMDLDIVSPVYQYASDERSTDFYNNYLPEVLDIVNQNLAENISLTSETVSSLSVDPSKLTFTQDYDARVYFVKDGAGYHNSLGFNPDGVGVDEGTPQLVFPDASYHRKLQYWNEEQPLRIGDYVELGTISAGTTLDFFVIPDGADGGTNRGFTPFTTVTEMNPDGIQHAISFAIEDSPYIIMGFEDIYNGGDQDYNDLLFVVDIGQNAVQNVIDNSALVPEPEEILILIIFSMFLIKYLKVNQFSLNLS</sequence>
<name>A6DGI7_9BACT</name>
<dbReference type="STRING" id="313628.LNTAR_22979"/>
<evidence type="ECO:0000313" key="2">
    <source>
        <dbReference type="EMBL" id="EDM29304.1"/>
    </source>
</evidence>
<dbReference type="eggNOG" id="COG1196">
    <property type="taxonomic scope" value="Bacteria"/>
</dbReference>